<protein>
    <recommendedName>
        <fullName evidence="4">Coiled-coil protein</fullName>
    </recommendedName>
</protein>
<dbReference type="Proteomes" id="UP000054921">
    <property type="component" value="Unassembled WGS sequence"/>
</dbReference>
<feature type="signal peptide" evidence="1">
    <location>
        <begin position="1"/>
        <end position="24"/>
    </location>
</feature>
<dbReference type="EMBL" id="LNXW01000013">
    <property type="protein sequence ID" value="KTC81169.1"/>
    <property type="molecule type" value="Genomic_DNA"/>
</dbReference>
<feature type="chain" id="PRO_5006911873" description="Coiled-coil protein" evidence="1">
    <location>
        <begin position="25"/>
        <end position="384"/>
    </location>
</feature>
<dbReference type="PATRIC" id="fig|28084.5.peg.3462"/>
<reference evidence="2 3" key="1">
    <citation type="submission" date="2015-11" db="EMBL/GenBank/DDBJ databases">
        <title>Genomic analysis of 38 Legionella species identifies large and diverse effector repertoires.</title>
        <authorList>
            <person name="Burstein D."/>
            <person name="Amaro F."/>
            <person name="Zusman T."/>
            <person name="Lifshitz Z."/>
            <person name="Cohen O."/>
            <person name="Gilbert J.A."/>
            <person name="Pupko T."/>
            <person name="Shuman H.A."/>
            <person name="Segal G."/>
        </authorList>
    </citation>
    <scope>NUCLEOTIDE SEQUENCE [LARGE SCALE GENOMIC DNA]</scope>
    <source>
        <strain evidence="2 3">ORW</strain>
    </source>
</reference>
<evidence type="ECO:0000313" key="2">
    <source>
        <dbReference type="EMBL" id="KTC81169.1"/>
    </source>
</evidence>
<dbReference type="AlphaFoldDB" id="A0A0W0SDG3"/>
<comment type="caution">
    <text evidence="2">The sequence shown here is derived from an EMBL/GenBank/DDBJ whole genome shotgun (WGS) entry which is preliminary data.</text>
</comment>
<organism evidence="2 3">
    <name type="scientific">Legionella cherrii</name>
    <dbReference type="NCBI Taxonomy" id="28084"/>
    <lineage>
        <taxon>Bacteria</taxon>
        <taxon>Pseudomonadati</taxon>
        <taxon>Pseudomonadota</taxon>
        <taxon>Gammaproteobacteria</taxon>
        <taxon>Legionellales</taxon>
        <taxon>Legionellaceae</taxon>
        <taxon>Legionella</taxon>
    </lineage>
</organism>
<keyword evidence="1" id="KW-0732">Signal</keyword>
<dbReference type="STRING" id="28084.Lche_3189"/>
<dbReference type="OrthoDB" id="9989912at2"/>
<evidence type="ECO:0008006" key="4">
    <source>
        <dbReference type="Google" id="ProtNLM"/>
    </source>
</evidence>
<evidence type="ECO:0000256" key="1">
    <source>
        <dbReference type="SAM" id="SignalP"/>
    </source>
</evidence>
<evidence type="ECO:0000313" key="3">
    <source>
        <dbReference type="Proteomes" id="UP000054921"/>
    </source>
</evidence>
<gene>
    <name evidence="2" type="ORF">Lche_3189</name>
</gene>
<name>A0A0W0SDG3_9GAMM</name>
<sequence>MWLTRTFKLIGASFLFAFFSLSFAGKNNEVEPAAVITFNNHGVAKSIVFAAYKTITHMDKPLYKLLYLAAKSITEANSPTTDFDYLNLKFQAKKQEISDVLLKSKISMSALFRHEIAIEIKEDGFGNHLMFYVPAIDFSDLLRHSISSVDEANKTIAQLAVLIQKIDNSLPSSTSHDQLNKFTNPEALQQLSSNEMSRLTIMHAEDSRAILKTLIALQQNIKRELQQLLALAQLAANGKHTEQEMEVLDNQYGQRCWLIFMSVLSDDYNPLRNIRLFHDIALNFEMNGKTREYFFPQIDLASLNLHTDNILYIDAAILSIRHTIFAITWMIDWSIMGNTRLSEIDRNDLLKTISLVPLDPKLIVLLEKHFGKSVLGASKQLDLL</sequence>
<proteinExistence type="predicted"/>
<dbReference type="RefSeq" id="WP_058388238.1">
    <property type="nucleotide sequence ID" value="NZ_LNXW01000013.1"/>
</dbReference>
<accession>A0A0W0SDG3</accession>